<keyword evidence="11 12" id="KW-0742">SOS response</keyword>
<dbReference type="SUPFAM" id="SSF51306">
    <property type="entry name" value="LexA/Signal peptidase"/>
    <property type="match status" value="1"/>
</dbReference>
<dbReference type="PRINTS" id="PR00726">
    <property type="entry name" value="LEXASERPTASE"/>
</dbReference>
<comment type="caution">
    <text evidence="16">The sequence shown here is derived from an EMBL/GenBank/DDBJ whole genome shotgun (WGS) entry which is preliminary data.</text>
</comment>
<keyword evidence="7 12" id="KW-0805">Transcription regulation</keyword>
<keyword evidence="5 12" id="KW-0378">Hydrolase</keyword>
<feature type="site" description="Cleavage; by autolysis" evidence="12">
    <location>
        <begin position="87"/>
        <end position="88"/>
    </location>
</feature>
<keyword evidence="10 12" id="KW-0234">DNA repair</keyword>
<organism evidence="16 17">
    <name type="scientific">Ferrimicrobium acidiphilum</name>
    <dbReference type="NCBI Taxonomy" id="121039"/>
    <lineage>
        <taxon>Bacteria</taxon>
        <taxon>Bacillati</taxon>
        <taxon>Actinomycetota</taxon>
        <taxon>Acidimicrobiia</taxon>
        <taxon>Acidimicrobiales</taxon>
        <taxon>Acidimicrobiaceae</taxon>
        <taxon>Ferrimicrobium</taxon>
    </lineage>
</organism>
<protein>
    <recommendedName>
        <fullName evidence="12">LexA repressor</fullName>
        <ecNumber evidence="12">3.4.21.88</ecNumber>
    </recommendedName>
</protein>
<evidence type="ECO:0000256" key="5">
    <source>
        <dbReference type="ARBA" id="ARBA00022801"/>
    </source>
</evidence>
<feature type="active site" description="For autocatalytic cleavage activity" evidence="12">
    <location>
        <position position="160"/>
    </location>
</feature>
<keyword evidence="6 12" id="KW-0068">Autocatalytic cleavage</keyword>
<reference evidence="16 17" key="1">
    <citation type="submission" date="2024-07" db="EMBL/GenBank/DDBJ databases">
        <title>Draft Genome Sequence of Ferrimicrobium acidiphilum Strain YE2023, Isolated from a Pulp of Bioleach Reactor.</title>
        <authorList>
            <person name="Elkina Y.A."/>
            <person name="Bulaeva A.G."/>
            <person name="Beletsky A.V."/>
            <person name="Mardanov A.V."/>
        </authorList>
    </citation>
    <scope>NUCLEOTIDE SEQUENCE [LARGE SCALE GENOMIC DNA]</scope>
    <source>
        <strain evidence="16 17">YE2023</strain>
    </source>
</reference>
<evidence type="ECO:0000313" key="17">
    <source>
        <dbReference type="Proteomes" id="UP001560267"/>
    </source>
</evidence>
<evidence type="ECO:0000313" key="16">
    <source>
        <dbReference type="EMBL" id="MEX6428326.1"/>
    </source>
</evidence>
<evidence type="ECO:0000256" key="10">
    <source>
        <dbReference type="ARBA" id="ARBA00023204"/>
    </source>
</evidence>
<dbReference type="InterPro" id="IPR036388">
    <property type="entry name" value="WH-like_DNA-bd_sf"/>
</dbReference>
<keyword evidence="2 12" id="KW-0678">Repressor</keyword>
<comment type="similarity">
    <text evidence="1 12 13">Belongs to the peptidase S24 family.</text>
</comment>
<name>A0ABV3XYF3_9ACTN</name>
<dbReference type="PANTHER" id="PTHR33516:SF2">
    <property type="entry name" value="LEXA REPRESSOR-RELATED"/>
    <property type="match status" value="1"/>
</dbReference>
<dbReference type="InterPro" id="IPR039418">
    <property type="entry name" value="LexA-like"/>
</dbReference>
<dbReference type="InterPro" id="IPR006200">
    <property type="entry name" value="LexA"/>
</dbReference>
<dbReference type="Proteomes" id="UP001560267">
    <property type="component" value="Unassembled WGS sequence"/>
</dbReference>
<dbReference type="SUPFAM" id="SSF46785">
    <property type="entry name" value="Winged helix' DNA-binding domain"/>
    <property type="match status" value="1"/>
</dbReference>
<comment type="function">
    <text evidence="12">Represses a number of genes involved in the response to DNA damage (SOS response), including recA and lexA. In the presence of single-stranded DNA, RecA interacts with LexA causing an autocatalytic cleavage which disrupts the DNA-binding part of LexA, leading to derepression of the SOS regulon and eventually DNA repair.</text>
</comment>
<evidence type="ECO:0000256" key="13">
    <source>
        <dbReference type="RuleBase" id="RU003991"/>
    </source>
</evidence>
<keyword evidence="9 12" id="KW-0804">Transcription</keyword>
<dbReference type="Gene3D" id="2.10.109.10">
    <property type="entry name" value="Umud Fragment, subunit A"/>
    <property type="match status" value="1"/>
</dbReference>
<feature type="domain" description="Peptidase S24/S26A/S26B/S26C" evidence="14">
    <location>
        <begin position="80"/>
        <end position="198"/>
    </location>
</feature>
<dbReference type="Pfam" id="PF00717">
    <property type="entry name" value="Peptidase_S24"/>
    <property type="match status" value="1"/>
</dbReference>
<dbReference type="InterPro" id="IPR036286">
    <property type="entry name" value="LexA/Signal_pep-like_sf"/>
</dbReference>
<dbReference type="InterPro" id="IPR050077">
    <property type="entry name" value="LexA_repressor"/>
</dbReference>
<keyword evidence="4 12" id="KW-0227">DNA damage</keyword>
<evidence type="ECO:0000256" key="6">
    <source>
        <dbReference type="ARBA" id="ARBA00022813"/>
    </source>
</evidence>
<dbReference type="GO" id="GO:0004252">
    <property type="term" value="F:serine-type endopeptidase activity"/>
    <property type="evidence" value="ECO:0007669"/>
    <property type="project" value="UniProtKB-EC"/>
</dbReference>
<feature type="active site" description="For autocatalytic cleavage activity" evidence="12">
    <location>
        <position position="122"/>
    </location>
</feature>
<dbReference type="NCBIfam" id="TIGR00498">
    <property type="entry name" value="lexA"/>
    <property type="match status" value="1"/>
</dbReference>
<keyword evidence="8 12" id="KW-0238">DNA-binding</keyword>
<dbReference type="HAMAP" id="MF_00015">
    <property type="entry name" value="LexA"/>
    <property type="match status" value="1"/>
</dbReference>
<comment type="subunit">
    <text evidence="12">Homodimer.</text>
</comment>
<evidence type="ECO:0000259" key="15">
    <source>
        <dbReference type="Pfam" id="PF01726"/>
    </source>
</evidence>
<evidence type="ECO:0000256" key="9">
    <source>
        <dbReference type="ARBA" id="ARBA00023163"/>
    </source>
</evidence>
<evidence type="ECO:0000256" key="1">
    <source>
        <dbReference type="ARBA" id="ARBA00007484"/>
    </source>
</evidence>
<proteinExistence type="inferred from homology"/>
<gene>
    <name evidence="12 16" type="primary">lexA</name>
    <name evidence="16" type="ORF">AB6A68_00505</name>
</gene>
<feature type="DNA-binding region" description="H-T-H motif" evidence="12">
    <location>
        <begin position="29"/>
        <end position="49"/>
    </location>
</feature>
<accession>A0ABV3XYF3</accession>
<dbReference type="EMBL" id="JBFSHR010000001">
    <property type="protein sequence ID" value="MEX6428326.1"/>
    <property type="molecule type" value="Genomic_DNA"/>
</dbReference>
<dbReference type="InterPro" id="IPR015927">
    <property type="entry name" value="Peptidase_S24_S26A/B/C"/>
</dbReference>
<evidence type="ECO:0000256" key="7">
    <source>
        <dbReference type="ARBA" id="ARBA00023015"/>
    </source>
</evidence>
<feature type="domain" description="LexA repressor DNA-binding" evidence="15">
    <location>
        <begin position="11"/>
        <end position="66"/>
    </location>
</feature>
<dbReference type="Pfam" id="PF01726">
    <property type="entry name" value="LexA_DNA_bind"/>
    <property type="match status" value="1"/>
</dbReference>
<evidence type="ECO:0000259" key="14">
    <source>
        <dbReference type="Pfam" id="PF00717"/>
    </source>
</evidence>
<evidence type="ECO:0000256" key="8">
    <source>
        <dbReference type="ARBA" id="ARBA00023125"/>
    </source>
</evidence>
<keyword evidence="3 12" id="KW-0235">DNA replication</keyword>
<dbReference type="PANTHER" id="PTHR33516">
    <property type="entry name" value="LEXA REPRESSOR"/>
    <property type="match status" value="1"/>
</dbReference>
<dbReference type="RefSeq" id="WP_298382753.1">
    <property type="nucleotide sequence ID" value="NZ_JBFSHR010000001.1"/>
</dbReference>
<sequence length="204" mass="22429">MPRTNDEVRTAIVSFLKETLETRGYPPSIREIGVHVGLASPASVQHHLRRLEADGLIHRDPTRSRAISLANEPPRAVEIPLLAEVGAGYSVVAEVDDVETIAIPASLVGSGDHFALRVRGDSMIDAGIFHGDYAVVRQQHDANDGEIVIATVDDQFGTIKVLRKVGHRILLEARNRRDPNLRVPIEITHRGSIQGKVIAIWRNL</sequence>
<dbReference type="InterPro" id="IPR036390">
    <property type="entry name" value="WH_DNA-bd_sf"/>
</dbReference>
<dbReference type="InterPro" id="IPR006199">
    <property type="entry name" value="LexA_DNA-bd_dom"/>
</dbReference>
<evidence type="ECO:0000256" key="3">
    <source>
        <dbReference type="ARBA" id="ARBA00022705"/>
    </source>
</evidence>
<dbReference type="InterPro" id="IPR006197">
    <property type="entry name" value="Peptidase_S24_LexA"/>
</dbReference>
<dbReference type="Gene3D" id="1.10.10.10">
    <property type="entry name" value="Winged helix-like DNA-binding domain superfamily/Winged helix DNA-binding domain"/>
    <property type="match status" value="1"/>
</dbReference>
<keyword evidence="17" id="KW-1185">Reference proteome</keyword>
<evidence type="ECO:0000256" key="2">
    <source>
        <dbReference type="ARBA" id="ARBA00022491"/>
    </source>
</evidence>
<evidence type="ECO:0000256" key="4">
    <source>
        <dbReference type="ARBA" id="ARBA00022763"/>
    </source>
</evidence>
<comment type="catalytic activity">
    <reaction evidence="12">
        <text>Hydrolysis of Ala-|-Gly bond in repressor LexA.</text>
        <dbReference type="EC" id="3.4.21.88"/>
    </reaction>
</comment>
<evidence type="ECO:0000256" key="12">
    <source>
        <dbReference type="HAMAP-Rule" id="MF_00015"/>
    </source>
</evidence>
<dbReference type="EC" id="3.4.21.88" evidence="12"/>
<evidence type="ECO:0000256" key="11">
    <source>
        <dbReference type="ARBA" id="ARBA00023236"/>
    </source>
</evidence>
<dbReference type="CDD" id="cd06529">
    <property type="entry name" value="S24_LexA-like"/>
    <property type="match status" value="1"/>
</dbReference>